<proteinExistence type="predicted"/>
<name>B9SE96_RICCO</name>
<dbReference type="EMBL" id="EQ973935">
    <property type="protein sequence ID" value="EEF38055.1"/>
    <property type="molecule type" value="Genomic_DNA"/>
</dbReference>
<gene>
    <name evidence="1" type="ORF">RCOM_0960950</name>
</gene>
<protein>
    <submittedName>
        <fullName evidence="1">Uncharacterized protein</fullName>
    </submittedName>
</protein>
<evidence type="ECO:0000313" key="2">
    <source>
        <dbReference type="Proteomes" id="UP000008311"/>
    </source>
</evidence>
<evidence type="ECO:0000313" key="1">
    <source>
        <dbReference type="EMBL" id="EEF38055.1"/>
    </source>
</evidence>
<reference evidence="2" key="1">
    <citation type="journal article" date="2010" name="Nat. Biotechnol.">
        <title>Draft genome sequence of the oilseed species Ricinus communis.</title>
        <authorList>
            <person name="Chan A.P."/>
            <person name="Crabtree J."/>
            <person name="Zhao Q."/>
            <person name="Lorenzi H."/>
            <person name="Orvis J."/>
            <person name="Puiu D."/>
            <person name="Melake-Berhan A."/>
            <person name="Jones K.M."/>
            <person name="Redman J."/>
            <person name="Chen G."/>
            <person name="Cahoon E.B."/>
            <person name="Gedil M."/>
            <person name="Stanke M."/>
            <person name="Haas B.J."/>
            <person name="Wortman J.R."/>
            <person name="Fraser-Liggett C.M."/>
            <person name="Ravel J."/>
            <person name="Rabinowicz P.D."/>
        </authorList>
    </citation>
    <scope>NUCLEOTIDE SEQUENCE [LARGE SCALE GENOMIC DNA]</scope>
    <source>
        <strain evidence="2">cv. Hale</strain>
    </source>
</reference>
<dbReference type="Proteomes" id="UP000008311">
    <property type="component" value="Unassembled WGS sequence"/>
</dbReference>
<dbReference type="AlphaFoldDB" id="B9SE96"/>
<keyword evidence="2" id="KW-1185">Reference proteome</keyword>
<dbReference type="InParanoid" id="B9SE96"/>
<sequence>MREVTYQGNRIASGNSDYIRTRDDTAALLMHPLAQVVDDLKCLLPQAQIGRRFLFAWSACRSIKQH</sequence>
<accession>B9SE96</accession>
<organism evidence="1 2">
    <name type="scientific">Ricinus communis</name>
    <name type="common">Castor bean</name>
    <dbReference type="NCBI Taxonomy" id="3988"/>
    <lineage>
        <taxon>Eukaryota</taxon>
        <taxon>Viridiplantae</taxon>
        <taxon>Streptophyta</taxon>
        <taxon>Embryophyta</taxon>
        <taxon>Tracheophyta</taxon>
        <taxon>Spermatophyta</taxon>
        <taxon>Magnoliopsida</taxon>
        <taxon>eudicotyledons</taxon>
        <taxon>Gunneridae</taxon>
        <taxon>Pentapetalae</taxon>
        <taxon>rosids</taxon>
        <taxon>fabids</taxon>
        <taxon>Malpighiales</taxon>
        <taxon>Euphorbiaceae</taxon>
        <taxon>Acalyphoideae</taxon>
        <taxon>Acalypheae</taxon>
        <taxon>Ricinus</taxon>
    </lineage>
</organism>